<dbReference type="AlphaFoldDB" id="A0A1F8FR95"/>
<keyword evidence="1" id="KW-0472">Membrane</keyword>
<sequence>MLHLIDFGPIGDFFVILLIQNLQSPFLKLWNDSFLLKVHFNLVFKLIKSEGFLEQAIFALLFLGAVIINICFYLSCLFYYLCFFRSSNHTPTLALHYSSKGKVVVL</sequence>
<evidence type="ECO:0000256" key="1">
    <source>
        <dbReference type="SAM" id="Phobius"/>
    </source>
</evidence>
<accession>A0A1F8FR95</accession>
<name>A0A1F8FR95_9BACT</name>
<reference evidence="2 3" key="1">
    <citation type="journal article" date="2016" name="Nat. Commun.">
        <title>Thousands of microbial genomes shed light on interconnected biogeochemical processes in an aquifer system.</title>
        <authorList>
            <person name="Anantharaman K."/>
            <person name="Brown C.T."/>
            <person name="Hug L.A."/>
            <person name="Sharon I."/>
            <person name="Castelle C.J."/>
            <person name="Probst A.J."/>
            <person name="Thomas B.C."/>
            <person name="Singh A."/>
            <person name="Wilkins M.J."/>
            <person name="Karaoz U."/>
            <person name="Brodie E.L."/>
            <person name="Williams K.H."/>
            <person name="Hubbard S.S."/>
            <person name="Banfield J.F."/>
        </authorList>
    </citation>
    <scope>NUCLEOTIDE SEQUENCE [LARGE SCALE GENOMIC DNA]</scope>
</reference>
<proteinExistence type="predicted"/>
<dbReference type="Proteomes" id="UP000176581">
    <property type="component" value="Unassembled WGS sequence"/>
</dbReference>
<protein>
    <submittedName>
        <fullName evidence="2">Uncharacterized protein</fullName>
    </submittedName>
</protein>
<keyword evidence="1" id="KW-0812">Transmembrane</keyword>
<evidence type="ECO:0000313" key="3">
    <source>
        <dbReference type="Proteomes" id="UP000176581"/>
    </source>
</evidence>
<keyword evidence="1" id="KW-1133">Transmembrane helix</keyword>
<evidence type="ECO:0000313" key="2">
    <source>
        <dbReference type="EMBL" id="OGN15542.1"/>
    </source>
</evidence>
<gene>
    <name evidence="2" type="ORF">A3J47_00235</name>
</gene>
<dbReference type="EMBL" id="MGJV01000008">
    <property type="protein sequence ID" value="OGN15542.1"/>
    <property type="molecule type" value="Genomic_DNA"/>
</dbReference>
<comment type="caution">
    <text evidence="2">The sequence shown here is derived from an EMBL/GenBank/DDBJ whole genome shotgun (WGS) entry which is preliminary data.</text>
</comment>
<feature type="transmembrane region" description="Helical" evidence="1">
    <location>
        <begin position="56"/>
        <end position="81"/>
    </location>
</feature>
<organism evidence="2 3">
    <name type="scientific">Candidatus Yanofskybacteria bacterium RIFCSPHIGHO2_02_FULL_43_22</name>
    <dbReference type="NCBI Taxonomy" id="1802681"/>
    <lineage>
        <taxon>Bacteria</taxon>
        <taxon>Candidatus Yanofskyibacteriota</taxon>
    </lineage>
</organism>